<evidence type="ECO:0000313" key="3">
    <source>
        <dbReference type="Proteomes" id="UP000683360"/>
    </source>
</evidence>
<keyword evidence="1" id="KW-0040">ANK repeat</keyword>
<dbReference type="InterPro" id="IPR036770">
    <property type="entry name" value="Ankyrin_rpt-contain_sf"/>
</dbReference>
<sequence length="304" mass="35514">MSKTWETSKKLTFLVNPFSVFENELEQMKSGEKLNLCALLLVTIFNNNYDNGLLTADIDSCDRNTLDNVLEECGETRGTSRKLIKDRLDTMIGVYLMFEVNSYRFANERLFEMTFTFMAKTFLKCVISHCSVSMLCDKFGLECLDEGRQHYQFFVPSDLEIYFFERLLKEANDNNFLDIFDCKQMHDEHYRTKFLAFCKTFDSNEICRIMQLSYFGIDILHLVSKRGYISFALFCFEKDVDINKYDDLGMTPLHTACKYENEQLVNLLLNAGASVKFVQIKRFYCIVCSMYVWQCTCCETSVGE</sequence>
<keyword evidence="3" id="KW-1185">Reference proteome</keyword>
<comment type="caution">
    <text evidence="2">The sequence shown here is derived from an EMBL/GenBank/DDBJ whole genome shotgun (WGS) entry which is preliminary data.</text>
</comment>
<dbReference type="Gene3D" id="1.25.40.20">
    <property type="entry name" value="Ankyrin repeat-containing domain"/>
    <property type="match status" value="1"/>
</dbReference>
<proteinExistence type="predicted"/>
<dbReference type="PROSITE" id="PS50297">
    <property type="entry name" value="ANK_REP_REGION"/>
    <property type="match status" value="1"/>
</dbReference>
<dbReference type="SMART" id="SM00248">
    <property type="entry name" value="ANK"/>
    <property type="match status" value="2"/>
</dbReference>
<gene>
    <name evidence="2" type="ORF">MEDL_16579</name>
</gene>
<evidence type="ECO:0000256" key="1">
    <source>
        <dbReference type="PROSITE-ProRule" id="PRU00023"/>
    </source>
</evidence>
<evidence type="ECO:0000313" key="2">
    <source>
        <dbReference type="EMBL" id="CAG2201960.1"/>
    </source>
</evidence>
<dbReference type="OrthoDB" id="19174at2759"/>
<dbReference type="SUPFAM" id="SSF48403">
    <property type="entry name" value="Ankyrin repeat"/>
    <property type="match status" value="1"/>
</dbReference>
<protein>
    <submittedName>
        <fullName evidence="2">Uncharacterized protein</fullName>
    </submittedName>
</protein>
<dbReference type="Proteomes" id="UP000683360">
    <property type="component" value="Unassembled WGS sequence"/>
</dbReference>
<reference evidence="2" key="1">
    <citation type="submission" date="2021-03" db="EMBL/GenBank/DDBJ databases">
        <authorList>
            <person name="Bekaert M."/>
        </authorList>
    </citation>
    <scope>NUCLEOTIDE SEQUENCE</scope>
</reference>
<dbReference type="Pfam" id="PF12796">
    <property type="entry name" value="Ank_2"/>
    <property type="match status" value="1"/>
</dbReference>
<accession>A0A8S3RA36</accession>
<feature type="repeat" description="ANK" evidence="1">
    <location>
        <begin position="248"/>
        <end position="280"/>
    </location>
</feature>
<organism evidence="2 3">
    <name type="scientific">Mytilus edulis</name>
    <name type="common">Blue mussel</name>
    <dbReference type="NCBI Taxonomy" id="6550"/>
    <lineage>
        <taxon>Eukaryota</taxon>
        <taxon>Metazoa</taxon>
        <taxon>Spiralia</taxon>
        <taxon>Lophotrochozoa</taxon>
        <taxon>Mollusca</taxon>
        <taxon>Bivalvia</taxon>
        <taxon>Autobranchia</taxon>
        <taxon>Pteriomorphia</taxon>
        <taxon>Mytilida</taxon>
        <taxon>Mytiloidea</taxon>
        <taxon>Mytilidae</taxon>
        <taxon>Mytilinae</taxon>
        <taxon>Mytilus</taxon>
    </lineage>
</organism>
<dbReference type="PROSITE" id="PS50088">
    <property type="entry name" value="ANK_REPEAT"/>
    <property type="match status" value="1"/>
</dbReference>
<dbReference type="InterPro" id="IPR002110">
    <property type="entry name" value="Ankyrin_rpt"/>
</dbReference>
<dbReference type="AlphaFoldDB" id="A0A8S3RA36"/>
<name>A0A8S3RA36_MYTED</name>
<dbReference type="EMBL" id="CAJPWZ010000873">
    <property type="protein sequence ID" value="CAG2201960.1"/>
    <property type="molecule type" value="Genomic_DNA"/>
</dbReference>